<dbReference type="InterPro" id="IPR012340">
    <property type="entry name" value="NA-bd_OB-fold"/>
</dbReference>
<dbReference type="InterPro" id="IPR022671">
    <property type="entry name" value="Ribosomal_uL2_CS"/>
</dbReference>
<feature type="domain" description="Large ribosomal subunit protein uL2 RNA-binding" evidence="7">
    <location>
        <begin position="42"/>
        <end position="118"/>
    </location>
</feature>
<dbReference type="PANTHER" id="PTHR13691:SF5">
    <property type="entry name" value="LARGE RIBOSOMAL SUBUNIT PROTEIN UL2M"/>
    <property type="match status" value="1"/>
</dbReference>
<dbReference type="GO" id="GO:0003735">
    <property type="term" value="F:structural constituent of ribosome"/>
    <property type="evidence" value="ECO:0007669"/>
    <property type="project" value="InterPro"/>
</dbReference>
<keyword evidence="8" id="KW-0150">Chloroplast</keyword>
<dbReference type="PIRSF" id="PIRSF002158">
    <property type="entry name" value="Ribosomal_L2"/>
    <property type="match status" value="1"/>
</dbReference>
<dbReference type="RefSeq" id="YP_009145480.1">
    <property type="nucleotide sequence ID" value="NC_027287.1"/>
</dbReference>
<dbReference type="GeneID" id="24571403"/>
<evidence type="ECO:0000256" key="2">
    <source>
        <dbReference type="ARBA" id="ARBA00022980"/>
    </source>
</evidence>
<dbReference type="PANTHER" id="PTHR13691">
    <property type="entry name" value="RIBOSOMAL PROTEIN L2"/>
    <property type="match status" value="1"/>
</dbReference>
<comment type="similarity">
    <text evidence="1 4">Belongs to the universal ribosomal protein uL2 family.</text>
</comment>
<keyword evidence="8" id="KW-0934">Plastid</keyword>
<evidence type="ECO:0000256" key="3">
    <source>
        <dbReference type="ARBA" id="ARBA00023274"/>
    </source>
</evidence>
<feature type="region of interest" description="Disordered" evidence="5">
    <location>
        <begin position="227"/>
        <end position="258"/>
    </location>
</feature>
<dbReference type="GO" id="GO:0019843">
    <property type="term" value="F:rRNA binding"/>
    <property type="evidence" value="ECO:0007669"/>
    <property type="project" value="UniProtKB-UniRule"/>
</dbReference>
<dbReference type="GO" id="GO:0009507">
    <property type="term" value="C:chloroplast"/>
    <property type="evidence" value="ECO:0007669"/>
    <property type="project" value="UniProtKB-SubCell"/>
</dbReference>
<comment type="subunit">
    <text evidence="4">Part of the 50S ribosomal subunit.</text>
</comment>
<dbReference type="HAMAP" id="MF_01320_B">
    <property type="entry name" value="Ribosomal_uL2_B"/>
    <property type="match status" value="1"/>
</dbReference>
<geneLocation type="chloroplast" evidence="8"/>
<evidence type="ECO:0000256" key="1">
    <source>
        <dbReference type="ARBA" id="ARBA00005636"/>
    </source>
</evidence>
<dbReference type="InterPro" id="IPR002171">
    <property type="entry name" value="Ribosomal_uL2"/>
</dbReference>
<organism evidence="8">
    <name type="scientific">Monomorphina parapyrum</name>
    <dbReference type="NCBI Taxonomy" id="1664066"/>
    <lineage>
        <taxon>Eukaryota</taxon>
        <taxon>Discoba</taxon>
        <taxon>Euglenozoa</taxon>
        <taxon>Euglenida</taxon>
        <taxon>Spirocuta</taxon>
        <taxon>Euglenophyceae</taxon>
        <taxon>Euglenales</taxon>
        <taxon>Euglenaceae</taxon>
        <taxon>Monomorphina</taxon>
    </lineage>
</organism>
<keyword evidence="3 4" id="KW-0687">Ribonucleoprotein</keyword>
<reference evidence="8" key="1">
    <citation type="journal article" date="2015" name="J. Eukaryot. Microbiol.">
        <title>Chloroplast Genome Evolution in the Euglenaceae.</title>
        <authorList>
            <person name="Bennett M.S."/>
            <person name="Triemer R.E."/>
        </authorList>
    </citation>
    <scope>NUCLEOTIDE SEQUENCE</scope>
    <source>
        <strain evidence="8">UTEX 2354</strain>
    </source>
</reference>
<accession>A0A0G3VIE2</accession>
<dbReference type="InterPro" id="IPR005880">
    <property type="entry name" value="Ribosomal_uL2_bac/org-type"/>
</dbReference>
<dbReference type="SUPFAM" id="SSF50104">
    <property type="entry name" value="Translation proteins SH3-like domain"/>
    <property type="match status" value="1"/>
</dbReference>
<dbReference type="GO" id="GO:0005762">
    <property type="term" value="C:mitochondrial large ribosomal subunit"/>
    <property type="evidence" value="ECO:0007669"/>
    <property type="project" value="TreeGrafter"/>
</dbReference>
<evidence type="ECO:0000313" key="8">
    <source>
        <dbReference type="EMBL" id="AKL78953.1"/>
    </source>
</evidence>
<keyword evidence="2 4" id="KW-0689">Ribosomal protein</keyword>
<dbReference type="Gene3D" id="2.30.30.30">
    <property type="match status" value="1"/>
</dbReference>
<dbReference type="FunFam" id="4.10.950.10:FF:000001">
    <property type="entry name" value="50S ribosomal protein L2"/>
    <property type="match status" value="1"/>
</dbReference>
<dbReference type="EMBL" id="KP455987">
    <property type="protein sequence ID" value="AKL78953.1"/>
    <property type="molecule type" value="Genomic_DNA"/>
</dbReference>
<name>A0A0G3VIE2_9EUGL</name>
<evidence type="ECO:0000259" key="6">
    <source>
        <dbReference type="SMART" id="SM01382"/>
    </source>
</evidence>
<evidence type="ECO:0000259" key="7">
    <source>
        <dbReference type="SMART" id="SM01383"/>
    </source>
</evidence>
<dbReference type="SMART" id="SM01382">
    <property type="entry name" value="Ribosomal_L2_C"/>
    <property type="match status" value="1"/>
</dbReference>
<dbReference type="Pfam" id="PF00181">
    <property type="entry name" value="Ribosomal_L2_N"/>
    <property type="match status" value="1"/>
</dbReference>
<dbReference type="InterPro" id="IPR022669">
    <property type="entry name" value="Ribosomal_uL2_C"/>
</dbReference>
<dbReference type="InterPro" id="IPR014726">
    <property type="entry name" value="Ribosomal_uL2_dom3"/>
</dbReference>
<dbReference type="SUPFAM" id="SSF50249">
    <property type="entry name" value="Nucleic acid-binding proteins"/>
    <property type="match status" value="1"/>
</dbReference>
<feature type="domain" description="Large ribosomal subunit protein uL2 C-terminal" evidence="6">
    <location>
        <begin position="124"/>
        <end position="253"/>
    </location>
</feature>
<dbReference type="Gene3D" id="4.10.950.10">
    <property type="entry name" value="Ribosomal protein L2, domain 3"/>
    <property type="match status" value="1"/>
</dbReference>
<evidence type="ECO:0000256" key="4">
    <source>
        <dbReference type="HAMAP-Rule" id="MF_01320"/>
    </source>
</evidence>
<dbReference type="GO" id="GO:0032543">
    <property type="term" value="P:mitochondrial translation"/>
    <property type="evidence" value="ECO:0007669"/>
    <property type="project" value="TreeGrafter"/>
</dbReference>
<dbReference type="InterPro" id="IPR014722">
    <property type="entry name" value="Rib_uL2_dom2"/>
</dbReference>
<dbReference type="GO" id="GO:0016740">
    <property type="term" value="F:transferase activity"/>
    <property type="evidence" value="ECO:0007669"/>
    <property type="project" value="InterPro"/>
</dbReference>
<dbReference type="Gene3D" id="2.40.50.140">
    <property type="entry name" value="Nucleic acid-binding proteins"/>
    <property type="match status" value="1"/>
</dbReference>
<dbReference type="FunFam" id="2.30.30.30:FF:000001">
    <property type="entry name" value="50S ribosomal protein L2"/>
    <property type="match status" value="1"/>
</dbReference>
<proteinExistence type="inferred from homology"/>
<protein>
    <recommendedName>
        <fullName evidence="4">Large ribosomal subunit protein uL2c</fullName>
    </recommendedName>
</protein>
<gene>
    <name evidence="4 8" type="primary">rpl2</name>
</gene>
<dbReference type="PROSITE" id="PS00467">
    <property type="entry name" value="RIBOSOMAL_L2"/>
    <property type="match status" value="1"/>
</dbReference>
<dbReference type="InterPro" id="IPR008991">
    <property type="entry name" value="Translation_prot_SH3-like_sf"/>
</dbReference>
<dbReference type="SMART" id="SM01383">
    <property type="entry name" value="Ribosomal_L2"/>
    <property type="match status" value="1"/>
</dbReference>
<evidence type="ECO:0000256" key="5">
    <source>
        <dbReference type="SAM" id="MobiDB-lite"/>
    </source>
</evidence>
<dbReference type="NCBIfam" id="TIGR01171">
    <property type="entry name" value="rplB_bact"/>
    <property type="match status" value="1"/>
</dbReference>
<dbReference type="FunFam" id="2.40.50.140:FF:000003">
    <property type="entry name" value="50S ribosomal protein L2"/>
    <property type="match status" value="1"/>
</dbReference>
<comment type="subcellular location">
    <subcellularLocation>
        <location evidence="4">Plastid</location>
        <location evidence="4">Chloroplast</location>
    </subcellularLocation>
</comment>
<dbReference type="InterPro" id="IPR022666">
    <property type="entry name" value="Ribosomal_uL2_RNA-bd_dom"/>
</dbReference>
<dbReference type="AlphaFoldDB" id="A0A0G3VIE2"/>
<sequence length="277" mass="30997">MSLRFFKAYTSGTRNRSISDFSEITKVKPEKSLTFFVHRSKGRNHRGIITSRHIGGGHKKLYRQIDFKRNKLGISGKVYSIEYDPNRNSRIALLHYLDGDKRYILHPFGLNVGDEVISDFEVPIRIGNSLPLSKIPLGTDIHNVEFQPGRGGQIARAAGSFAQILAKEGFFVTLRLPSGEVRLVEKFCWATIGQVGNLDIANIRLGKAGCTRWRGKTPHVRGVVMNPCDHAHGGGEGRSPIGRSRPVTPWGKPALGQKTRKPKRYSNIYIIRSRKAV</sequence>
<dbReference type="Pfam" id="PF03947">
    <property type="entry name" value="Ribosomal_L2_C"/>
    <property type="match status" value="1"/>
</dbReference>